<protein>
    <submittedName>
        <fullName evidence="3">Uncharacterized protein</fullName>
    </submittedName>
</protein>
<organism evidence="3 4">
    <name type="scientific">Purpureocillium lilacinum</name>
    <name type="common">Paecilomyces lilacinus</name>
    <dbReference type="NCBI Taxonomy" id="33203"/>
    <lineage>
        <taxon>Eukaryota</taxon>
        <taxon>Fungi</taxon>
        <taxon>Dikarya</taxon>
        <taxon>Ascomycota</taxon>
        <taxon>Pezizomycotina</taxon>
        <taxon>Sordariomycetes</taxon>
        <taxon>Hypocreomycetidae</taxon>
        <taxon>Hypocreales</taxon>
        <taxon>Ophiocordycipitaceae</taxon>
        <taxon>Purpureocillium</taxon>
    </lineage>
</organism>
<sequence length="71" mass="7184">MGRSQQTAPRVWVAGAARAAEHSQRQSRTRDGQPVQGPEGDPATKRHHPAPAPASACASEPVAAAGSSSSG</sequence>
<dbReference type="EMBL" id="LSBI01000006">
    <property type="protein sequence ID" value="OAQ88723.1"/>
    <property type="molecule type" value="Genomic_DNA"/>
</dbReference>
<feature type="compositionally biased region" description="Low complexity" evidence="1">
    <location>
        <begin position="53"/>
        <end position="71"/>
    </location>
</feature>
<feature type="region of interest" description="Disordered" evidence="1">
    <location>
        <begin position="1"/>
        <end position="71"/>
    </location>
</feature>
<reference evidence="3 4" key="1">
    <citation type="submission" date="2016-02" db="EMBL/GenBank/DDBJ databases">
        <title>Biosynthesis of antibiotic leucinostatins and their inhibition on Phytophthora in bio-control Purpureocillium lilacinum.</title>
        <authorList>
            <person name="Wang G."/>
            <person name="Liu Z."/>
            <person name="Lin R."/>
            <person name="Li E."/>
            <person name="Mao Z."/>
            <person name="Ling J."/>
            <person name="Yin W."/>
            <person name="Xie B."/>
        </authorList>
    </citation>
    <scope>NUCLEOTIDE SEQUENCE [LARGE SCALE GENOMIC DNA]</scope>
    <source>
        <strain evidence="2">PLBJ-1</strain>
        <strain evidence="3">PLFJ-1</strain>
    </source>
</reference>
<proteinExistence type="predicted"/>
<evidence type="ECO:0000313" key="4">
    <source>
        <dbReference type="Proteomes" id="UP000078340"/>
    </source>
</evidence>
<feature type="compositionally biased region" description="Basic and acidic residues" evidence="1">
    <location>
        <begin position="19"/>
        <end position="31"/>
    </location>
</feature>
<dbReference type="AlphaFoldDB" id="A0A179HGW0"/>
<accession>A0A179HGW0</accession>
<evidence type="ECO:0000313" key="2">
    <source>
        <dbReference type="EMBL" id="OAQ79878.1"/>
    </source>
</evidence>
<name>A0A179HGW0_PURLI</name>
<dbReference type="Proteomes" id="UP000078240">
    <property type="component" value="Unassembled WGS sequence"/>
</dbReference>
<gene>
    <name evidence="2" type="ORF">VFPBJ_05463</name>
    <name evidence="3" type="ORF">VFPFJ_07188</name>
</gene>
<dbReference type="EMBL" id="LSBH01000004">
    <property type="protein sequence ID" value="OAQ79878.1"/>
    <property type="molecule type" value="Genomic_DNA"/>
</dbReference>
<dbReference type="Proteomes" id="UP000078340">
    <property type="component" value="Unassembled WGS sequence"/>
</dbReference>
<evidence type="ECO:0000313" key="3">
    <source>
        <dbReference type="EMBL" id="OAQ88723.1"/>
    </source>
</evidence>
<comment type="caution">
    <text evidence="3">The sequence shown here is derived from an EMBL/GenBank/DDBJ whole genome shotgun (WGS) entry which is preliminary data.</text>
</comment>
<evidence type="ECO:0000256" key="1">
    <source>
        <dbReference type="SAM" id="MobiDB-lite"/>
    </source>
</evidence>